<dbReference type="Proteomes" id="UP000268093">
    <property type="component" value="Unassembled WGS sequence"/>
</dbReference>
<organism evidence="1 2">
    <name type="scientific">Jimgerdemannia flammicorona</name>
    <dbReference type="NCBI Taxonomy" id="994334"/>
    <lineage>
        <taxon>Eukaryota</taxon>
        <taxon>Fungi</taxon>
        <taxon>Fungi incertae sedis</taxon>
        <taxon>Mucoromycota</taxon>
        <taxon>Mucoromycotina</taxon>
        <taxon>Endogonomycetes</taxon>
        <taxon>Endogonales</taxon>
        <taxon>Endogonaceae</taxon>
        <taxon>Jimgerdemannia</taxon>
    </lineage>
</organism>
<evidence type="ECO:0000313" key="1">
    <source>
        <dbReference type="EMBL" id="RUP05920.1"/>
    </source>
</evidence>
<keyword evidence="2" id="KW-1185">Reference proteome</keyword>
<accession>A0A433ATC8</accession>
<dbReference type="EMBL" id="RBNI01017145">
    <property type="protein sequence ID" value="RUP05920.1"/>
    <property type="molecule type" value="Genomic_DNA"/>
</dbReference>
<proteinExistence type="predicted"/>
<name>A0A433ATC8_9FUNG</name>
<comment type="caution">
    <text evidence="1">The sequence shown here is derived from an EMBL/GenBank/DDBJ whole genome shotgun (WGS) entry which is preliminary data.</text>
</comment>
<protein>
    <submittedName>
        <fullName evidence="1">Uncharacterized protein</fullName>
    </submittedName>
</protein>
<dbReference type="AlphaFoldDB" id="A0A433ATC8"/>
<sequence>MLRNAERLSYNCFDNLMEGKGKGRSKGK</sequence>
<reference evidence="1 2" key="1">
    <citation type="journal article" date="2018" name="New Phytol.">
        <title>Phylogenomics of Endogonaceae and evolution of mycorrhizas within Mucoromycota.</title>
        <authorList>
            <person name="Chang Y."/>
            <person name="Desiro A."/>
            <person name="Na H."/>
            <person name="Sandor L."/>
            <person name="Lipzen A."/>
            <person name="Clum A."/>
            <person name="Barry K."/>
            <person name="Grigoriev I.V."/>
            <person name="Martin F.M."/>
            <person name="Stajich J.E."/>
            <person name="Smith M.E."/>
            <person name="Bonito G."/>
            <person name="Spatafora J.W."/>
        </authorList>
    </citation>
    <scope>NUCLEOTIDE SEQUENCE [LARGE SCALE GENOMIC DNA]</scope>
    <source>
        <strain evidence="1 2">GMNB39</strain>
    </source>
</reference>
<evidence type="ECO:0000313" key="2">
    <source>
        <dbReference type="Proteomes" id="UP000268093"/>
    </source>
</evidence>
<feature type="non-terminal residue" evidence="1">
    <location>
        <position position="28"/>
    </location>
</feature>
<gene>
    <name evidence="1" type="ORF">BC936DRAFT_140496</name>
</gene>